<name>A0A562PEG5_9BURK</name>
<keyword evidence="6" id="KW-1185">Reference proteome</keyword>
<evidence type="ECO:0000313" key="5">
    <source>
        <dbReference type="Proteomes" id="UP000315112"/>
    </source>
</evidence>
<dbReference type="RefSeq" id="WP_145880821.1">
    <property type="nucleotide sequence ID" value="NZ_CP046904.1"/>
</dbReference>
<dbReference type="PANTHER" id="PTHR45694">
    <property type="entry name" value="GLUTAREDOXIN 2"/>
    <property type="match status" value="1"/>
</dbReference>
<reference evidence="3 6" key="3">
    <citation type="submission" date="2019-12" db="EMBL/GenBank/DDBJ databases">
        <title>Draft Genome Sequences of Six Type Strains of the Genus Massilia.</title>
        <authorList>
            <person name="Miess H."/>
            <person name="Frediansyah A."/>
            <person name="Goeker M."/>
            <person name="Gross H."/>
        </authorList>
    </citation>
    <scope>NUCLEOTIDE SEQUENCE [LARGE SCALE GENOMIC DNA]</scope>
    <source>
        <strain evidence="3 6">DSM 26639</strain>
    </source>
</reference>
<comment type="similarity">
    <text evidence="1">Belongs to the glutaredoxin family.</text>
</comment>
<proteinExistence type="inferred from homology"/>
<dbReference type="Proteomes" id="UP000315112">
    <property type="component" value="Unassembled WGS sequence"/>
</dbReference>
<dbReference type="EMBL" id="VLKW01000013">
    <property type="protein sequence ID" value="TWI42882.1"/>
    <property type="molecule type" value="Genomic_DNA"/>
</dbReference>
<sequence>MPRNLLPEDQLHPALRDELGRFHADVIDEVKSAIARHPVVVVGMKQNPFPRRARRLLDRIGTQYTYLEYGSYLSQWKRRLALKMWSGWPTFPMIFVNGVLIGGAADLERLVEHGQFVALLAAPRAPA</sequence>
<dbReference type="SUPFAM" id="SSF52833">
    <property type="entry name" value="Thioredoxin-like"/>
    <property type="match status" value="1"/>
</dbReference>
<dbReference type="AlphaFoldDB" id="A0A562PEG5"/>
<dbReference type="CDD" id="cd02066">
    <property type="entry name" value="GRX_family"/>
    <property type="match status" value="1"/>
</dbReference>
<dbReference type="EMBL" id="CP046904">
    <property type="protein sequence ID" value="QGZ38820.1"/>
    <property type="molecule type" value="Genomic_DNA"/>
</dbReference>
<dbReference type="Pfam" id="PF00462">
    <property type="entry name" value="Glutaredoxin"/>
    <property type="match status" value="1"/>
</dbReference>
<dbReference type="GO" id="GO:0034599">
    <property type="term" value="P:cellular response to oxidative stress"/>
    <property type="evidence" value="ECO:0007669"/>
    <property type="project" value="TreeGrafter"/>
</dbReference>
<accession>A0A562PEG5</accession>
<evidence type="ECO:0000313" key="3">
    <source>
        <dbReference type="EMBL" id="QGZ38820.1"/>
    </source>
</evidence>
<gene>
    <name evidence="3" type="ORF">GO485_07000</name>
    <name evidence="4" type="ORF">IP92_05215</name>
</gene>
<dbReference type="InterPro" id="IPR036249">
    <property type="entry name" value="Thioredoxin-like_sf"/>
</dbReference>
<protein>
    <submittedName>
        <fullName evidence="3 4">Glutaredoxin</fullName>
    </submittedName>
</protein>
<evidence type="ECO:0000259" key="2">
    <source>
        <dbReference type="Pfam" id="PF00462"/>
    </source>
</evidence>
<dbReference type="Proteomes" id="UP000437862">
    <property type="component" value="Chromosome"/>
</dbReference>
<dbReference type="Gene3D" id="3.40.30.10">
    <property type="entry name" value="Glutaredoxin"/>
    <property type="match status" value="1"/>
</dbReference>
<dbReference type="InterPro" id="IPR002109">
    <property type="entry name" value="Glutaredoxin"/>
</dbReference>
<dbReference type="GO" id="GO:0015038">
    <property type="term" value="F:glutathione disulfide oxidoreductase activity"/>
    <property type="evidence" value="ECO:0007669"/>
    <property type="project" value="TreeGrafter"/>
</dbReference>
<dbReference type="GO" id="GO:0005737">
    <property type="term" value="C:cytoplasm"/>
    <property type="evidence" value="ECO:0007669"/>
    <property type="project" value="TreeGrafter"/>
</dbReference>
<evidence type="ECO:0000256" key="1">
    <source>
        <dbReference type="ARBA" id="ARBA00007787"/>
    </source>
</evidence>
<feature type="domain" description="Glutaredoxin" evidence="2">
    <location>
        <begin position="39"/>
        <end position="101"/>
    </location>
</feature>
<reference evidence="4" key="2">
    <citation type="submission" date="2019-07" db="EMBL/GenBank/DDBJ databases">
        <authorList>
            <person name="Whitman W."/>
            <person name="Huntemann M."/>
            <person name="Clum A."/>
            <person name="Pillay M."/>
            <person name="Palaniappan K."/>
            <person name="Varghese N."/>
            <person name="Mikhailova N."/>
            <person name="Stamatis D."/>
            <person name="Reddy T."/>
            <person name="Daum C."/>
            <person name="Shapiro N."/>
            <person name="Ivanova N."/>
            <person name="Kyrpides N."/>
            <person name="Woyke T."/>
        </authorList>
    </citation>
    <scope>NUCLEOTIDE SEQUENCE</scope>
    <source>
        <strain evidence="4">CGMCC 1.10685</strain>
    </source>
</reference>
<dbReference type="OrthoDB" id="7867335at2"/>
<organism evidence="4 5">
    <name type="scientific">Pseudoduganella flava</name>
    <dbReference type="NCBI Taxonomy" id="871742"/>
    <lineage>
        <taxon>Bacteria</taxon>
        <taxon>Pseudomonadati</taxon>
        <taxon>Pseudomonadota</taxon>
        <taxon>Betaproteobacteria</taxon>
        <taxon>Burkholderiales</taxon>
        <taxon>Oxalobacteraceae</taxon>
        <taxon>Telluria group</taxon>
        <taxon>Pseudoduganella</taxon>
    </lineage>
</organism>
<reference evidence="4 5" key="1">
    <citation type="journal article" date="2015" name="Stand. Genomic Sci.">
        <title>Genomic Encyclopedia of Bacterial and Archaeal Type Strains, Phase III: the genomes of soil and plant-associated and newly described type strains.</title>
        <authorList>
            <person name="Whitman W.B."/>
            <person name="Woyke T."/>
            <person name="Klenk H.P."/>
            <person name="Zhou Y."/>
            <person name="Lilburn T.G."/>
            <person name="Beck B.J."/>
            <person name="De Vos P."/>
            <person name="Vandamme P."/>
            <person name="Eisen J.A."/>
            <person name="Garrity G."/>
            <person name="Hugenholtz P."/>
            <person name="Kyrpides N.C."/>
        </authorList>
    </citation>
    <scope>NUCLEOTIDE SEQUENCE [LARGE SCALE GENOMIC DNA]</scope>
    <source>
        <strain evidence="4 5">CGMCC 1.10685</strain>
    </source>
</reference>
<dbReference type="PROSITE" id="PS51354">
    <property type="entry name" value="GLUTAREDOXIN_2"/>
    <property type="match status" value="1"/>
</dbReference>
<evidence type="ECO:0000313" key="4">
    <source>
        <dbReference type="EMBL" id="TWI42882.1"/>
    </source>
</evidence>
<evidence type="ECO:0000313" key="6">
    <source>
        <dbReference type="Proteomes" id="UP000437862"/>
    </source>
</evidence>
<dbReference type="PANTHER" id="PTHR45694:SF18">
    <property type="entry name" value="GLUTAREDOXIN-1-RELATED"/>
    <property type="match status" value="1"/>
</dbReference>